<dbReference type="AlphaFoldDB" id="A0AAX4JA05"/>
<dbReference type="KEGG" id="vnx:VNE69_02265"/>
<evidence type="ECO:0000256" key="1">
    <source>
        <dbReference type="SAM" id="SignalP"/>
    </source>
</evidence>
<name>A0AAX4JA05_9MICR</name>
<dbReference type="GeneID" id="90540555"/>
<evidence type="ECO:0000313" key="2">
    <source>
        <dbReference type="EMBL" id="WUR02746.1"/>
    </source>
</evidence>
<accession>A0AAX4JA05</accession>
<feature type="chain" id="PRO_5043904122" evidence="1">
    <location>
        <begin position="16"/>
        <end position="546"/>
    </location>
</feature>
<sequence length="546" mass="65225">MICLKFFSLFFLTQASQFIYNIIGEIVLEKIEKREFEIFNLKKNYCKMFIKFSFDTDCLTQQIYDKSVKNNGNEKIRLSLATNTDDEINKIFKKSIFSNGYKGHKKMILVYNKDESNRMIEIIKKINSERAKQSKPNVFCFENIIEKEYLEENYKSETYLSREEAESKHYKKVFDIKKDNEFFLRLTIRRKAVLYYFDINVKEITNKYLQKLNQSDNNITKIISDNGLNENILDMIYEEKLVYNTMIVLIAFLQVSYDDESVSNILYLYKLTEVTNIKACNMSKLIFCTLDHVECKSINFSATINKNEIIFQNQNVYDIRDSKEFADDFKKICKIFYEINLTDFEEIEMFYQLLKTNNKVEMLVDKLFTKKGYALNIFFIHLCESFGIKQKNRNTKTIMKIFETNCIEFDYMMKILIFIKAEELINENKELNDPILKQLKDIGNIFNKKCRSNLFFKNNENLYINLLKIFGRIISFKADIKRFNKFIWTGIIKTMSLFERLNNDSNKYNEVFRIIKDEIMINLGYDSKKIREINEELMTALESKIH</sequence>
<organism evidence="2 3">
    <name type="scientific">Vairimorpha necatrix</name>
    <dbReference type="NCBI Taxonomy" id="6039"/>
    <lineage>
        <taxon>Eukaryota</taxon>
        <taxon>Fungi</taxon>
        <taxon>Fungi incertae sedis</taxon>
        <taxon>Microsporidia</taxon>
        <taxon>Nosematidae</taxon>
        <taxon>Vairimorpha</taxon>
    </lineage>
</organism>
<evidence type="ECO:0000313" key="3">
    <source>
        <dbReference type="Proteomes" id="UP001334084"/>
    </source>
</evidence>
<dbReference type="EMBL" id="CP142727">
    <property type="protein sequence ID" value="WUR02746.1"/>
    <property type="molecule type" value="Genomic_DNA"/>
</dbReference>
<feature type="signal peptide" evidence="1">
    <location>
        <begin position="1"/>
        <end position="15"/>
    </location>
</feature>
<proteinExistence type="predicted"/>
<reference evidence="2" key="1">
    <citation type="journal article" date="2024" name="BMC Genomics">
        <title>Functional annotation of a divergent genome using sequence and structure-based similarity.</title>
        <authorList>
            <person name="Svedberg D."/>
            <person name="Winiger R.R."/>
            <person name="Berg A."/>
            <person name="Sharma H."/>
            <person name="Tellgren-Roth C."/>
            <person name="Debrunner-Vossbrinck B.A."/>
            <person name="Vossbrinck C.R."/>
            <person name="Barandun J."/>
        </authorList>
    </citation>
    <scope>NUCLEOTIDE SEQUENCE</scope>
    <source>
        <strain evidence="2">Illinois isolate</strain>
    </source>
</reference>
<dbReference type="InterPro" id="IPR001611">
    <property type="entry name" value="Leu-rich_rpt"/>
</dbReference>
<keyword evidence="3" id="KW-1185">Reference proteome</keyword>
<protein>
    <submittedName>
        <fullName evidence="2">Uncharacterized protein</fullName>
    </submittedName>
</protein>
<dbReference type="PROSITE" id="PS51450">
    <property type="entry name" value="LRR"/>
    <property type="match status" value="1"/>
</dbReference>
<keyword evidence="1" id="KW-0732">Signal</keyword>
<dbReference type="Proteomes" id="UP001334084">
    <property type="component" value="Chromosome 2"/>
</dbReference>
<gene>
    <name evidence="2" type="ORF">VNE69_02265</name>
</gene>
<dbReference type="RefSeq" id="XP_065328891.1">
    <property type="nucleotide sequence ID" value="XM_065472819.1"/>
</dbReference>